<dbReference type="UniPathway" id="UPA00326"/>
<dbReference type="Gene3D" id="3.10.28.10">
    <property type="entry name" value="Homing endonucleases"/>
    <property type="match status" value="1"/>
</dbReference>
<evidence type="ECO:0000256" key="1">
    <source>
        <dbReference type="ARBA" id="ARBA00010406"/>
    </source>
</evidence>
<dbReference type="KEGG" id="vg:10228684"/>
<evidence type="ECO:0000256" key="8">
    <source>
        <dbReference type="ARBA" id="ARBA00023116"/>
    </source>
</evidence>
<dbReference type="SMART" id="SM00306">
    <property type="entry name" value="HintN"/>
    <property type="match status" value="1"/>
</dbReference>
<dbReference type="PANTHER" id="PTHR11573:SF6">
    <property type="entry name" value="RIBONUCLEOSIDE-DIPHOSPHATE REDUCTASE LARGE SUBUNIT"/>
    <property type="match status" value="1"/>
</dbReference>
<dbReference type="PROSITE" id="PS51161">
    <property type="entry name" value="ATP_CONE"/>
    <property type="match status" value="1"/>
</dbReference>
<dbReference type="GO" id="GO:0004748">
    <property type="term" value="F:ribonucleoside-diphosphate reductase activity, thioredoxin disulfide as acceptor"/>
    <property type="evidence" value="ECO:0007669"/>
    <property type="project" value="UniProtKB-EC"/>
</dbReference>
<dbReference type="InterPro" id="IPR008926">
    <property type="entry name" value="RNR_R1-su_N"/>
</dbReference>
<dbReference type="Pfam" id="PF00317">
    <property type="entry name" value="Ribonuc_red_lgN"/>
    <property type="match status" value="1"/>
</dbReference>
<keyword evidence="7 9" id="KW-0560">Oxidoreductase</keyword>
<dbReference type="SUPFAM" id="SSF51998">
    <property type="entry name" value="PFL-like glycyl radical enzymes"/>
    <property type="match status" value="1"/>
</dbReference>
<dbReference type="GeneID" id="10228684"/>
<keyword evidence="3" id="KW-0547">Nucleotide-binding</keyword>
<evidence type="ECO:0000256" key="6">
    <source>
        <dbReference type="ARBA" id="ARBA00023000"/>
    </source>
</evidence>
<dbReference type="EC" id="1.17.4.1" evidence="2 9"/>
<evidence type="ECO:0000256" key="9">
    <source>
        <dbReference type="RuleBase" id="RU003410"/>
    </source>
</evidence>
<dbReference type="GO" id="GO:0009263">
    <property type="term" value="P:deoxyribonucleotide biosynthetic process"/>
    <property type="evidence" value="ECO:0007669"/>
    <property type="project" value="UniProtKB-KW"/>
</dbReference>
<keyword evidence="11" id="KW-1185">Reference proteome</keyword>
<dbReference type="EMBL" id="HQ641347">
    <property type="protein sequence ID" value="ADX88021.1"/>
    <property type="molecule type" value="Genomic_DNA"/>
</dbReference>
<dbReference type="PRINTS" id="PR00379">
    <property type="entry name" value="INTEIN"/>
</dbReference>
<dbReference type="InterPro" id="IPR006142">
    <property type="entry name" value="INTEIN"/>
</dbReference>
<dbReference type="InterPro" id="IPR027434">
    <property type="entry name" value="Homing_endonucl"/>
</dbReference>
<protein>
    <recommendedName>
        <fullName evidence="2 9">Ribonucleoside-diphosphate reductase</fullName>
        <ecNumber evidence="2 9">1.17.4.1</ecNumber>
    </recommendedName>
</protein>
<accession>F1D1M7</accession>
<dbReference type="CDD" id="cd00081">
    <property type="entry name" value="Hint"/>
    <property type="match status" value="1"/>
</dbReference>
<dbReference type="PROSITE" id="PS50819">
    <property type="entry name" value="INTEIN_ENDONUCLEASE"/>
    <property type="match status" value="1"/>
</dbReference>
<dbReference type="SUPFAM" id="SSF55608">
    <property type="entry name" value="Homing endonucleases"/>
    <property type="match status" value="1"/>
</dbReference>
<dbReference type="OrthoDB" id="2980at10239"/>
<dbReference type="PANTHER" id="PTHR11573">
    <property type="entry name" value="RIBONUCLEOSIDE-DIPHOSPHATE REDUCTASE LARGE CHAIN"/>
    <property type="match status" value="1"/>
</dbReference>
<dbReference type="GO" id="GO:0004519">
    <property type="term" value="F:endonuclease activity"/>
    <property type="evidence" value="ECO:0007669"/>
    <property type="project" value="InterPro"/>
</dbReference>
<dbReference type="InterPro" id="IPR013509">
    <property type="entry name" value="RNR_lsu_N"/>
</dbReference>
<keyword evidence="4" id="KW-0068">Autocatalytic cleavage</keyword>
<dbReference type="Gene3D" id="2.170.16.10">
    <property type="entry name" value="Hedgehog/Intein (Hint) domain"/>
    <property type="match status" value="1"/>
</dbReference>
<evidence type="ECO:0000256" key="7">
    <source>
        <dbReference type="ARBA" id="ARBA00023002"/>
    </source>
</evidence>
<keyword evidence="5" id="KW-0067">ATP-binding</keyword>
<sequence>MSIKTVIKSNGQEVPFDASKLNRMAEWADNLGVGWSSLVLNAIKKVSDKCSTLDIQNALIDSCAEKADKAHLAMAARLFLGTMYKNAHGGFEERPHLYDFYNNMLILGLWKEMSYDATELEYLNEHLDHDKDLNYEYSVLKQLDSKYCKKLNDISMETPQYLFMGVAMDIMENQPEDTRLDDVVKYYTYLSDLKINLPTPFLSGLRSKTKGLASCAVLKGDDTADSLEAAIHNAYKQTVSNAGIGISLNCRSIKDPVRNGAIKHTGKLPYYRYIQGSVGATKQEVRGGSATVQFTALDPEIEDLLRLKHVTTVSEKQIRGLDYSFGACRLLAEKSSKGEDWYLMSQLHAPEVYKAYHENYDSLKQTLNDYILSGKPYKTIKAVEVLKLYLKQRQDTGRMYSTWLDEANYHTPFKEPIYSSNLCVAPETKILTRNGYTAIAELDGENVDIWNGEDWSEVTVVKTGENQKLLKVKTSSGYTLDCTPYHKFYVFNGYGKPYKVKRTHELVEGDKLAKFDLPVIQGVKSLDKAYLNGFYSGDGCHFKGKNIVYLYGEKRKLSEEFKKYPHTYYICQEDQDREVFHMQDLKEKYFVPSEDYSVEARLAWLAGYLDADGCIYRNGVNEAITCASIDYEFLKDIQMMLQTLGVSSKITPALEEGYRMMPANDGSGELKAFYCNESWRLLISSYDSYRLLELGLEFKRLRIKKRRPQRGAKRFVEVSVVLDEGRVDDTYCFTEKKRGMGMFNGILTGQCQEIFLPTKGFKDTGEMYTNDVENVQGEIALCFLSCIVAGRVSEEEYEDVAYYTLLGVDNVISLMDYAFPNLSYSAQNRRSVGIGITNLAHALASKGLSYKTLEGKNYMHRLAEMHSYYLHKASLRLAKEKGVAGWIGKTKYPEGWLPIDTYNKNVDRVHTQKLRFDWESLRKDIISAGGIRNSVLEATPPAESSSLVSSTTNSLYPIRQDYVIKKSGTTKVVFAAPDIENLKGKYEYAYEIPTKDMIDCYAIFQKFHGQGISADLWKDYSKYENEKIPMSELLNDFYYATKMGMKSWYYQNSKSGIKQEGSTIEPDESSCESCKM</sequence>
<name>F1D1M7_9CAUD</name>
<dbReference type="Proteomes" id="UP000007502">
    <property type="component" value="Segment"/>
</dbReference>
<dbReference type="InterPro" id="IPR004860">
    <property type="entry name" value="LAGLIDADG_dom"/>
</dbReference>
<dbReference type="Pfam" id="PF02867">
    <property type="entry name" value="Ribonuc_red_lgC"/>
    <property type="match status" value="1"/>
</dbReference>
<keyword evidence="8 9" id="KW-0215">Deoxyribonucleotide synthesis</keyword>
<dbReference type="InterPro" id="IPR006141">
    <property type="entry name" value="Intein_N"/>
</dbReference>
<comment type="catalytic activity">
    <reaction evidence="9">
        <text>a 2'-deoxyribonucleoside 5'-diphosphate + [thioredoxin]-disulfide + H2O = a ribonucleoside 5'-diphosphate + [thioredoxin]-dithiol</text>
        <dbReference type="Rhea" id="RHEA:23252"/>
        <dbReference type="Rhea" id="RHEA-COMP:10698"/>
        <dbReference type="Rhea" id="RHEA-COMP:10700"/>
        <dbReference type="ChEBI" id="CHEBI:15377"/>
        <dbReference type="ChEBI" id="CHEBI:29950"/>
        <dbReference type="ChEBI" id="CHEBI:50058"/>
        <dbReference type="ChEBI" id="CHEBI:57930"/>
        <dbReference type="ChEBI" id="CHEBI:73316"/>
        <dbReference type="EC" id="1.17.4.1"/>
    </reaction>
</comment>
<dbReference type="GO" id="GO:0016539">
    <property type="term" value="P:intein-mediated protein splicing"/>
    <property type="evidence" value="ECO:0007669"/>
    <property type="project" value="InterPro"/>
</dbReference>
<evidence type="ECO:0000256" key="4">
    <source>
        <dbReference type="ARBA" id="ARBA00022813"/>
    </source>
</evidence>
<dbReference type="NCBIfam" id="TIGR01445">
    <property type="entry name" value="intein_Nterm"/>
    <property type="match status" value="1"/>
</dbReference>
<evidence type="ECO:0000256" key="3">
    <source>
        <dbReference type="ARBA" id="ARBA00022741"/>
    </source>
</evidence>
<dbReference type="GO" id="GO:0005524">
    <property type="term" value="F:ATP binding"/>
    <property type="evidence" value="ECO:0007669"/>
    <property type="project" value="UniProtKB-UniRule"/>
</dbReference>
<dbReference type="InterPro" id="IPR004042">
    <property type="entry name" value="Intein_endonuc_central"/>
</dbReference>
<reference evidence="10 11" key="1">
    <citation type="journal article" date="2011" name="MBio">
        <title>Evidence of a dominant lineage of Vibrio cholerae-specific lytic bacteriophages shed by cholera patients over a 10-year period in Dhaka, Bangladesh.</title>
        <authorList>
            <person name="Seed K.D."/>
            <person name="Bodi K.L."/>
            <person name="Kropinski A.M."/>
            <person name="Ackermann H.W."/>
            <person name="Calderwood S.B."/>
            <person name="Qadri F."/>
            <person name="Camilli A."/>
        </authorList>
    </citation>
    <scope>NUCLEOTIDE SEQUENCE [LARGE SCALE GENOMIC DNA]</scope>
</reference>
<dbReference type="RefSeq" id="YP_004251146.1">
    <property type="nucleotide sequence ID" value="NC_015157.1"/>
</dbReference>
<comment type="similarity">
    <text evidence="1 9">Belongs to the ribonucleoside diphosphate reductase large chain family.</text>
</comment>
<dbReference type="InterPro" id="IPR003587">
    <property type="entry name" value="Hint_dom_N"/>
</dbReference>
<evidence type="ECO:0000256" key="2">
    <source>
        <dbReference type="ARBA" id="ARBA00012274"/>
    </source>
</evidence>
<evidence type="ECO:0000313" key="11">
    <source>
        <dbReference type="Proteomes" id="UP000007502"/>
    </source>
</evidence>
<dbReference type="InterPro" id="IPR005144">
    <property type="entry name" value="ATP-cone_dom"/>
</dbReference>
<dbReference type="InterPro" id="IPR000788">
    <property type="entry name" value="RNR_lg_C"/>
</dbReference>
<dbReference type="PRINTS" id="PR01183">
    <property type="entry name" value="RIBORDTASEM1"/>
</dbReference>
<proteinExistence type="inferred from homology"/>
<dbReference type="Gene3D" id="3.20.70.20">
    <property type="match status" value="2"/>
</dbReference>
<dbReference type="Pfam" id="PF14528">
    <property type="entry name" value="LAGLIDADG_3"/>
    <property type="match status" value="1"/>
</dbReference>
<comment type="function">
    <text evidence="9">Provides the precursors necessary for DNA synthesis. Catalyzes the biosynthesis of deoxyribonucleotides from the corresponding ribonucleotides.</text>
</comment>
<keyword evidence="6" id="KW-0651">Protein splicing</keyword>
<evidence type="ECO:0000256" key="5">
    <source>
        <dbReference type="ARBA" id="ARBA00022840"/>
    </source>
</evidence>
<organism evidence="10 11">
    <name type="scientific">Vibrio phage ICP1</name>
    <dbReference type="NCBI Taxonomy" id="979525"/>
    <lineage>
        <taxon>Viruses</taxon>
        <taxon>Duplodnaviria</taxon>
        <taxon>Heunggongvirae</taxon>
        <taxon>Uroviricota</taxon>
        <taxon>Caudoviricetes</taxon>
        <taxon>Mohonavirus</taxon>
        <taxon>Mohonavirus ICP1</taxon>
    </lineage>
</organism>
<dbReference type="SUPFAM" id="SSF48168">
    <property type="entry name" value="R1 subunit of ribonucleotide reductase, N-terminal domain"/>
    <property type="match status" value="1"/>
</dbReference>
<dbReference type="InterPro" id="IPR036844">
    <property type="entry name" value="Hint_dom_sf"/>
</dbReference>
<dbReference type="PROSITE" id="PS50817">
    <property type="entry name" value="INTEIN_N_TER"/>
    <property type="match status" value="1"/>
</dbReference>
<evidence type="ECO:0000313" key="10">
    <source>
        <dbReference type="EMBL" id="ADX88021.1"/>
    </source>
</evidence>
<gene>
    <name evidence="10" type="primary">ORF203</name>
</gene>
<dbReference type="SUPFAM" id="SSF51294">
    <property type="entry name" value="Hedgehog/intein (Hint) domain"/>
    <property type="match status" value="1"/>
</dbReference>
<dbReference type="InterPro" id="IPR039718">
    <property type="entry name" value="Rrm1"/>
</dbReference>